<name>A0A090VX47_9FLAO</name>
<accession>A0A090VX47</accession>
<comment type="caution">
    <text evidence="1">The sequence shown here is derived from an EMBL/GenBank/DDBJ whole genome shotgun (WGS) entry which is preliminary data.</text>
</comment>
<dbReference type="EMBL" id="BBNR01000020">
    <property type="protein sequence ID" value="GAL68498.1"/>
    <property type="molecule type" value="Genomic_DNA"/>
</dbReference>
<dbReference type="EMBL" id="BBNS01000017">
    <property type="protein sequence ID" value="GAL71971.1"/>
    <property type="molecule type" value="Genomic_DNA"/>
</dbReference>
<evidence type="ECO:0000313" key="4">
    <source>
        <dbReference type="Proteomes" id="UP000029646"/>
    </source>
</evidence>
<dbReference type="Proteomes" id="UP000029641">
    <property type="component" value="Unassembled WGS sequence"/>
</dbReference>
<evidence type="ECO:0000313" key="3">
    <source>
        <dbReference type="Proteomes" id="UP000029641"/>
    </source>
</evidence>
<organism evidence="1 3">
    <name type="scientific">Jejuia pallidilutea</name>
    <dbReference type="NCBI Taxonomy" id="504487"/>
    <lineage>
        <taxon>Bacteria</taxon>
        <taxon>Pseudomonadati</taxon>
        <taxon>Bacteroidota</taxon>
        <taxon>Flavobacteriia</taxon>
        <taxon>Flavobacteriales</taxon>
        <taxon>Flavobacteriaceae</taxon>
        <taxon>Jejuia</taxon>
    </lineage>
</organism>
<evidence type="ECO:0000313" key="2">
    <source>
        <dbReference type="EMBL" id="GAL71971.1"/>
    </source>
</evidence>
<protein>
    <recommendedName>
        <fullName evidence="5">Secretion system C-terminal sorting domain-containing protein</fullName>
    </recommendedName>
</protein>
<evidence type="ECO:0008006" key="5">
    <source>
        <dbReference type="Google" id="ProtNLM"/>
    </source>
</evidence>
<dbReference type="AlphaFoldDB" id="A0A090VX47"/>
<sequence>MNGRLVIDRHYSNINNRINVSGLDKLDQAPYIIKIINTATGFSMMKQLIKF</sequence>
<evidence type="ECO:0000313" key="1">
    <source>
        <dbReference type="EMBL" id="GAL68498.1"/>
    </source>
</evidence>
<reference evidence="3 4" key="1">
    <citation type="journal article" date="2014" name="Genome Announc.">
        <title>Draft Genome Sequence of Marine Flavobacterium Jejuia pallidilutea Strain 11shimoA1 and Pigmentation Mutants.</title>
        <authorList>
            <person name="Takatani N."/>
            <person name="Nakanishi M."/>
            <person name="Meirelles P."/>
            <person name="Mino S."/>
            <person name="Suda W."/>
            <person name="Oshima K."/>
            <person name="Hattori M."/>
            <person name="Ohkuma M."/>
            <person name="Hosokawa M."/>
            <person name="Miyashita K."/>
            <person name="Thompson F.L."/>
            <person name="Niwa A."/>
            <person name="Sawabe T."/>
            <person name="Sawabe T."/>
        </authorList>
    </citation>
    <scope>NUCLEOTIDE SEQUENCE [LARGE SCALE GENOMIC DNA]</scope>
    <source>
        <strain evidence="1 3">JCM 19301</strain>
        <strain evidence="2">JCM 19302</strain>
        <strain evidence="4">JCM19302</strain>
    </source>
</reference>
<dbReference type="Proteomes" id="UP000029646">
    <property type="component" value="Unassembled WGS sequence"/>
</dbReference>
<gene>
    <name evidence="1" type="ORF">JCM19301_141</name>
    <name evidence="2" type="ORF">JCM19302_478</name>
</gene>
<dbReference type="STRING" id="504487.JCM19538_595"/>
<proteinExistence type="predicted"/>